<dbReference type="Proteomes" id="UP000499080">
    <property type="component" value="Unassembled WGS sequence"/>
</dbReference>
<keyword evidence="2" id="KW-1185">Reference proteome</keyword>
<feature type="non-terminal residue" evidence="1">
    <location>
        <position position="1"/>
    </location>
</feature>
<proteinExistence type="predicted"/>
<sequence>DAIEHTVTEWWSCDTEANQLYTDEEITSLVQNKPQDDFDLEETDEPENVLVSHSEAANALEIALRYIVQSEKCDINRHYVYETLVQYCFHLENNITSSDKSDKFLHPKRSLMCDVLMQCVFIKCKCDP</sequence>
<evidence type="ECO:0000313" key="1">
    <source>
        <dbReference type="EMBL" id="GBL96810.1"/>
    </source>
</evidence>
<comment type="caution">
    <text evidence="1">The sequence shown here is derived from an EMBL/GenBank/DDBJ whole genome shotgun (WGS) entry which is preliminary data.</text>
</comment>
<accession>A0A4Y2BX81</accession>
<reference evidence="1 2" key="1">
    <citation type="journal article" date="2019" name="Sci. Rep.">
        <title>Orb-weaving spider Araneus ventricosus genome elucidates the spidroin gene catalogue.</title>
        <authorList>
            <person name="Kono N."/>
            <person name="Nakamura H."/>
            <person name="Ohtoshi R."/>
            <person name="Moran D.A.P."/>
            <person name="Shinohara A."/>
            <person name="Yoshida Y."/>
            <person name="Fujiwara M."/>
            <person name="Mori M."/>
            <person name="Tomita M."/>
            <person name="Arakawa K."/>
        </authorList>
    </citation>
    <scope>NUCLEOTIDE SEQUENCE [LARGE SCALE GENOMIC DNA]</scope>
</reference>
<name>A0A4Y2BX81_ARAVE</name>
<evidence type="ECO:0000313" key="2">
    <source>
        <dbReference type="Proteomes" id="UP000499080"/>
    </source>
</evidence>
<organism evidence="1 2">
    <name type="scientific">Araneus ventricosus</name>
    <name type="common">Orbweaver spider</name>
    <name type="synonym">Epeira ventricosa</name>
    <dbReference type="NCBI Taxonomy" id="182803"/>
    <lineage>
        <taxon>Eukaryota</taxon>
        <taxon>Metazoa</taxon>
        <taxon>Ecdysozoa</taxon>
        <taxon>Arthropoda</taxon>
        <taxon>Chelicerata</taxon>
        <taxon>Arachnida</taxon>
        <taxon>Araneae</taxon>
        <taxon>Araneomorphae</taxon>
        <taxon>Entelegynae</taxon>
        <taxon>Araneoidea</taxon>
        <taxon>Araneidae</taxon>
        <taxon>Araneus</taxon>
    </lineage>
</organism>
<dbReference type="EMBL" id="BGPR01000124">
    <property type="protein sequence ID" value="GBL96810.1"/>
    <property type="molecule type" value="Genomic_DNA"/>
</dbReference>
<dbReference type="OrthoDB" id="6428588at2759"/>
<gene>
    <name evidence="1" type="ORF">AVEN_118937-2_1</name>
</gene>
<protein>
    <submittedName>
        <fullName evidence="1">Uncharacterized protein</fullName>
    </submittedName>
</protein>
<dbReference type="AlphaFoldDB" id="A0A4Y2BX81"/>